<proteinExistence type="predicted"/>
<dbReference type="Proteomes" id="UP000643279">
    <property type="component" value="Unassembled WGS sequence"/>
</dbReference>
<organism evidence="1 2">
    <name type="scientific">Arthrobacter liuii</name>
    <dbReference type="NCBI Taxonomy" id="1476996"/>
    <lineage>
        <taxon>Bacteria</taxon>
        <taxon>Bacillati</taxon>
        <taxon>Actinomycetota</taxon>
        <taxon>Actinomycetes</taxon>
        <taxon>Micrococcales</taxon>
        <taxon>Micrococcaceae</taxon>
        <taxon>Arthrobacter</taxon>
    </lineage>
</organism>
<comment type="caution">
    <text evidence="1">The sequence shown here is derived from an EMBL/GenBank/DDBJ whole genome shotgun (WGS) entry which is preliminary data.</text>
</comment>
<keyword evidence="2" id="KW-1185">Reference proteome</keyword>
<sequence>MTLSDLQTGIQSLNLPYREVADRLSIEDPSAYERVMDVLLIWNDALSEDYAFLSTYEESVLHGEKPIKDHTETVEQLGAALKNLDAKNIVLWSGYLLNTIRQYLSKVGQTTLDRSGRYEGEGRKEEALEARNDRRKAKLLETRIEQAELSQHLRAAVAHANATVREVEAAAASALVVSSSSGPTVTVRFEPTW</sequence>
<name>A0ABQ2AYT0_9MICC</name>
<protein>
    <submittedName>
        <fullName evidence="1">Uncharacterized protein</fullName>
    </submittedName>
</protein>
<reference evidence="2" key="1">
    <citation type="journal article" date="2019" name="Int. J. Syst. Evol. Microbiol.">
        <title>The Global Catalogue of Microorganisms (GCM) 10K type strain sequencing project: providing services to taxonomists for standard genome sequencing and annotation.</title>
        <authorList>
            <consortium name="The Broad Institute Genomics Platform"/>
            <consortium name="The Broad Institute Genome Sequencing Center for Infectious Disease"/>
            <person name="Wu L."/>
            <person name="Ma J."/>
        </authorList>
    </citation>
    <scope>NUCLEOTIDE SEQUENCE [LARGE SCALE GENOMIC DNA]</scope>
    <source>
        <strain evidence="2">CGMCC 1.12778</strain>
    </source>
</reference>
<evidence type="ECO:0000313" key="2">
    <source>
        <dbReference type="Proteomes" id="UP000643279"/>
    </source>
</evidence>
<accession>A0ABQ2AYT0</accession>
<dbReference type="RefSeq" id="WP_188572772.1">
    <property type="nucleotide sequence ID" value="NZ_BMFW01000021.1"/>
</dbReference>
<gene>
    <name evidence="1" type="ORF">GCM10007170_34310</name>
</gene>
<dbReference type="EMBL" id="BMFW01000021">
    <property type="protein sequence ID" value="GGH99448.1"/>
    <property type="molecule type" value="Genomic_DNA"/>
</dbReference>
<evidence type="ECO:0000313" key="1">
    <source>
        <dbReference type="EMBL" id="GGH99448.1"/>
    </source>
</evidence>